<evidence type="ECO:0000313" key="2">
    <source>
        <dbReference type="Proteomes" id="UP001239111"/>
    </source>
</evidence>
<dbReference type="EMBL" id="CM056743">
    <property type="protein sequence ID" value="KAJ8669680.1"/>
    <property type="molecule type" value="Genomic_DNA"/>
</dbReference>
<dbReference type="Proteomes" id="UP001239111">
    <property type="component" value="Chromosome 3"/>
</dbReference>
<comment type="caution">
    <text evidence="1">The sequence shown here is derived from an EMBL/GenBank/DDBJ whole genome shotgun (WGS) entry which is preliminary data.</text>
</comment>
<name>A0ACC2NEU4_9HYME</name>
<evidence type="ECO:0000313" key="1">
    <source>
        <dbReference type="EMBL" id="KAJ8669680.1"/>
    </source>
</evidence>
<sequence length="225" mass="25478">MNTKTQSGRLWKSHRPKRFTGTTAYKYITPLRYPDRIVDWNTQIANHLEDNSKANANTNHGIRMEPIARTKYSELTGFTVTRTGSFVNSNIPWLLVSLDGIVIGSHTVKMKCPVDGKKKTIEEIMGTLKYVGTSGPGMYSLKKKHTYFCQVQLGMFLSNLKLCDFVVYSSHGNSCGIIRVPYDRNDMREYLKSSQCVYFCHMLKMLVAADTDSDVHTGIIHLGKP</sequence>
<gene>
    <name evidence="1" type="ORF">QAD02_000939</name>
</gene>
<proteinExistence type="predicted"/>
<protein>
    <submittedName>
        <fullName evidence="1">Uncharacterized protein</fullName>
    </submittedName>
</protein>
<accession>A0ACC2NEU4</accession>
<reference evidence="1" key="1">
    <citation type="submission" date="2023-04" db="EMBL/GenBank/DDBJ databases">
        <title>A chromosome-level genome assembly of the parasitoid wasp Eretmocerus hayati.</title>
        <authorList>
            <person name="Zhong Y."/>
            <person name="Liu S."/>
            <person name="Liu Y."/>
        </authorList>
    </citation>
    <scope>NUCLEOTIDE SEQUENCE</scope>
    <source>
        <strain evidence="1">ZJU_SS_LIU_2023</strain>
    </source>
</reference>
<organism evidence="1 2">
    <name type="scientific">Eretmocerus hayati</name>
    <dbReference type="NCBI Taxonomy" id="131215"/>
    <lineage>
        <taxon>Eukaryota</taxon>
        <taxon>Metazoa</taxon>
        <taxon>Ecdysozoa</taxon>
        <taxon>Arthropoda</taxon>
        <taxon>Hexapoda</taxon>
        <taxon>Insecta</taxon>
        <taxon>Pterygota</taxon>
        <taxon>Neoptera</taxon>
        <taxon>Endopterygota</taxon>
        <taxon>Hymenoptera</taxon>
        <taxon>Apocrita</taxon>
        <taxon>Proctotrupomorpha</taxon>
        <taxon>Chalcidoidea</taxon>
        <taxon>Aphelinidae</taxon>
        <taxon>Aphelininae</taxon>
        <taxon>Eretmocerus</taxon>
    </lineage>
</organism>
<keyword evidence="2" id="KW-1185">Reference proteome</keyword>